<evidence type="ECO:0000256" key="7">
    <source>
        <dbReference type="ARBA" id="ARBA00023291"/>
    </source>
</evidence>
<dbReference type="Pfam" id="PF13459">
    <property type="entry name" value="Fer4_15"/>
    <property type="match status" value="1"/>
</dbReference>
<dbReference type="GO" id="GO:0005506">
    <property type="term" value="F:iron ion binding"/>
    <property type="evidence" value="ECO:0007669"/>
    <property type="project" value="UniProtKB-UniRule"/>
</dbReference>
<dbReference type="InterPro" id="IPR017896">
    <property type="entry name" value="4Fe4S_Fe-S-bd"/>
</dbReference>
<dbReference type="GO" id="GO:0051538">
    <property type="term" value="F:3 iron, 4 sulfur cluster binding"/>
    <property type="evidence" value="ECO:0007669"/>
    <property type="project" value="UniProtKB-KW"/>
</dbReference>
<evidence type="ECO:0000256" key="1">
    <source>
        <dbReference type="ARBA" id="ARBA00001927"/>
    </source>
</evidence>
<keyword evidence="6 8" id="KW-0411">Iron-sulfur</keyword>
<feature type="domain" description="4Fe-4S ferredoxin-type" evidence="9">
    <location>
        <begin position="1"/>
        <end position="29"/>
    </location>
</feature>
<evidence type="ECO:0000256" key="6">
    <source>
        <dbReference type="ARBA" id="ARBA00023014"/>
    </source>
</evidence>
<dbReference type="PANTHER" id="PTHR36923:SF3">
    <property type="entry name" value="FERREDOXIN"/>
    <property type="match status" value="1"/>
</dbReference>
<organism evidence="10 11">
    <name type="scientific">Mycolicibacterium iranicum</name>
    <name type="common">Mycobacterium iranicum</name>
    <dbReference type="NCBI Taxonomy" id="912594"/>
    <lineage>
        <taxon>Bacteria</taxon>
        <taxon>Bacillati</taxon>
        <taxon>Actinomycetota</taxon>
        <taxon>Actinomycetes</taxon>
        <taxon>Mycobacteriales</taxon>
        <taxon>Mycobacteriaceae</taxon>
        <taxon>Mycolicibacterium</taxon>
    </lineage>
</organism>
<protein>
    <recommendedName>
        <fullName evidence="8">Ferredoxin</fullName>
    </recommendedName>
</protein>
<comment type="cofactor">
    <cofactor evidence="1">
        <name>[3Fe-4S] cluster</name>
        <dbReference type="ChEBI" id="CHEBI:21137"/>
    </cofactor>
</comment>
<dbReference type="InterPro" id="IPR001080">
    <property type="entry name" value="3Fe4S_ferredoxin"/>
</dbReference>
<keyword evidence="3 8" id="KW-0479">Metal-binding</keyword>
<accession>A0A1X1X349</accession>
<dbReference type="AlphaFoldDB" id="A0A1X1X349"/>
<proteinExistence type="predicted"/>
<dbReference type="PANTHER" id="PTHR36923">
    <property type="entry name" value="FERREDOXIN"/>
    <property type="match status" value="1"/>
</dbReference>
<dbReference type="Gene3D" id="3.30.70.20">
    <property type="match status" value="1"/>
</dbReference>
<dbReference type="RefSeq" id="WP_085171707.1">
    <property type="nucleotide sequence ID" value="NZ_LQPC01000002.1"/>
</dbReference>
<dbReference type="GO" id="GO:0009055">
    <property type="term" value="F:electron transfer activity"/>
    <property type="evidence" value="ECO:0007669"/>
    <property type="project" value="UniProtKB-UniRule"/>
</dbReference>
<evidence type="ECO:0000256" key="4">
    <source>
        <dbReference type="ARBA" id="ARBA00022982"/>
    </source>
</evidence>
<name>A0A1X1X349_MYCIR</name>
<keyword evidence="5 8" id="KW-0408">Iron</keyword>
<dbReference type="PRINTS" id="PR00352">
    <property type="entry name" value="3FE4SFRDOXIN"/>
</dbReference>
<evidence type="ECO:0000313" key="11">
    <source>
        <dbReference type="Proteomes" id="UP000193622"/>
    </source>
</evidence>
<sequence length="64" mass="6611">MIVVVDTDRCAGHGICVSTCPEVFILTDDGYATVGADATPTAWRDAVETAIAQCPEHAISACTA</sequence>
<gene>
    <name evidence="10" type="ORF">AWC12_01855</name>
</gene>
<reference evidence="10 11" key="1">
    <citation type="submission" date="2016-01" db="EMBL/GenBank/DDBJ databases">
        <title>The new phylogeny of the genus Mycobacterium.</title>
        <authorList>
            <person name="Tarcisio F."/>
            <person name="Conor M."/>
            <person name="Antonella G."/>
            <person name="Elisabetta G."/>
            <person name="Giulia F.S."/>
            <person name="Sara T."/>
            <person name="Anna F."/>
            <person name="Clotilde B."/>
            <person name="Roberto B."/>
            <person name="Veronica D.S."/>
            <person name="Fabio R."/>
            <person name="Monica P."/>
            <person name="Olivier J."/>
            <person name="Enrico T."/>
            <person name="Nicola S."/>
        </authorList>
    </citation>
    <scope>NUCLEOTIDE SEQUENCE [LARGE SCALE GENOMIC DNA]</scope>
    <source>
        <strain evidence="10 11">DSM 45541</strain>
    </source>
</reference>
<evidence type="ECO:0000256" key="2">
    <source>
        <dbReference type="ARBA" id="ARBA00022448"/>
    </source>
</evidence>
<dbReference type="PROSITE" id="PS51379">
    <property type="entry name" value="4FE4S_FER_2"/>
    <property type="match status" value="1"/>
</dbReference>
<comment type="caution">
    <text evidence="10">The sequence shown here is derived from an EMBL/GenBank/DDBJ whole genome shotgun (WGS) entry which is preliminary data.</text>
</comment>
<evidence type="ECO:0000256" key="5">
    <source>
        <dbReference type="ARBA" id="ARBA00023004"/>
    </source>
</evidence>
<comment type="function">
    <text evidence="8">Ferredoxins are iron-sulfur proteins that transfer electrons in a wide variety of metabolic reactions.</text>
</comment>
<evidence type="ECO:0000256" key="8">
    <source>
        <dbReference type="RuleBase" id="RU368020"/>
    </source>
</evidence>
<keyword evidence="7" id="KW-0003">3Fe-4S</keyword>
<evidence type="ECO:0000259" key="9">
    <source>
        <dbReference type="PROSITE" id="PS51379"/>
    </source>
</evidence>
<keyword evidence="2 8" id="KW-0813">Transport</keyword>
<dbReference type="SUPFAM" id="SSF54862">
    <property type="entry name" value="4Fe-4S ferredoxins"/>
    <property type="match status" value="1"/>
</dbReference>
<evidence type="ECO:0000256" key="3">
    <source>
        <dbReference type="ARBA" id="ARBA00022723"/>
    </source>
</evidence>
<evidence type="ECO:0000313" key="10">
    <source>
        <dbReference type="EMBL" id="ORV93148.1"/>
    </source>
</evidence>
<dbReference type="InterPro" id="IPR051269">
    <property type="entry name" value="Fe-S_cluster_ET"/>
</dbReference>
<dbReference type="EMBL" id="LQPC01000002">
    <property type="protein sequence ID" value="ORV93148.1"/>
    <property type="molecule type" value="Genomic_DNA"/>
</dbReference>
<keyword evidence="4 8" id="KW-0249">Electron transport</keyword>
<dbReference type="Proteomes" id="UP000193622">
    <property type="component" value="Unassembled WGS sequence"/>
</dbReference>